<proteinExistence type="predicted"/>
<dbReference type="Proteomes" id="UP000010474">
    <property type="component" value="Chromosome"/>
</dbReference>
<dbReference type="PATRIC" id="fig|272123.3.peg.5778"/>
<name>K9ZN25_ANACC</name>
<accession>K9ZN25</accession>
<gene>
    <name evidence="1" type="ordered locus">Anacy_5322</name>
</gene>
<dbReference type="HOGENOM" id="CLU_169520_0_0_3"/>
<dbReference type="AlphaFoldDB" id="K9ZN25"/>
<dbReference type="eggNOG" id="ENOG5032YTC">
    <property type="taxonomic scope" value="Bacteria"/>
</dbReference>
<sequence>MSMGSPTKLYGTELVDCARANAKLGIETATYQCGYGDDIKKFSQELRQACETMNLKVKELNELITDQDMILTMGTGEIIAPDTASEL</sequence>
<protein>
    <submittedName>
        <fullName evidence="1">Uncharacterized protein</fullName>
    </submittedName>
</protein>
<reference evidence="2" key="1">
    <citation type="journal article" date="2013" name="Proc. Natl. Acad. Sci. U.S.A.">
        <title>Improving the coverage of the cyanobacterial phylum using diversity-driven genome sequencing.</title>
        <authorList>
            <person name="Shih P.M."/>
            <person name="Wu D."/>
            <person name="Latifi A."/>
            <person name="Axen S.D."/>
            <person name="Fewer D.P."/>
            <person name="Talla E."/>
            <person name="Calteau A."/>
            <person name="Cai F."/>
            <person name="Tandeau de Marsac N."/>
            <person name="Rippka R."/>
            <person name="Herdman M."/>
            <person name="Sivonen K."/>
            <person name="Coursin T."/>
            <person name="Laurent T."/>
            <person name="Goodwin L."/>
            <person name="Nolan M."/>
            <person name="Davenport K.W."/>
            <person name="Han C.S."/>
            <person name="Rubin E.M."/>
            <person name="Eisen J.A."/>
            <person name="Woyke T."/>
            <person name="Gugger M."/>
            <person name="Kerfeld C.A."/>
        </authorList>
    </citation>
    <scope>NUCLEOTIDE SEQUENCE [LARGE SCALE GENOMIC DNA]</scope>
    <source>
        <strain evidence="2">ATCC 27899 / PCC 7122</strain>
    </source>
</reference>
<evidence type="ECO:0000313" key="1">
    <source>
        <dbReference type="EMBL" id="AFZ60648.1"/>
    </source>
</evidence>
<keyword evidence="2" id="KW-1185">Reference proteome</keyword>
<dbReference type="EMBL" id="CP003659">
    <property type="protein sequence ID" value="AFZ60648.1"/>
    <property type="molecule type" value="Genomic_DNA"/>
</dbReference>
<dbReference type="KEGG" id="acy:Anacy_5322"/>
<organism evidence="1 2">
    <name type="scientific">Anabaena cylindrica (strain ATCC 27899 / PCC 7122)</name>
    <dbReference type="NCBI Taxonomy" id="272123"/>
    <lineage>
        <taxon>Bacteria</taxon>
        <taxon>Bacillati</taxon>
        <taxon>Cyanobacteriota</taxon>
        <taxon>Cyanophyceae</taxon>
        <taxon>Nostocales</taxon>
        <taxon>Nostocaceae</taxon>
        <taxon>Anabaena</taxon>
    </lineage>
</organism>
<evidence type="ECO:0000313" key="2">
    <source>
        <dbReference type="Proteomes" id="UP000010474"/>
    </source>
</evidence>
<dbReference type="STRING" id="272123.Anacy_5322"/>